<reference evidence="3" key="1">
    <citation type="submission" date="2016-03" db="EMBL/GenBank/DDBJ databases">
        <title>Mechanisms controlling the formation of the plant cell surface in tip-growing cells are functionally conserved among land plants.</title>
        <authorList>
            <person name="Honkanen S."/>
            <person name="Jones V.A."/>
            <person name="Morieri G."/>
            <person name="Champion C."/>
            <person name="Hetherington A.J."/>
            <person name="Kelly S."/>
            <person name="Saint-Marcoux D."/>
            <person name="Proust H."/>
            <person name="Prescott H."/>
            <person name="Dolan L."/>
        </authorList>
    </citation>
    <scope>NUCLEOTIDE SEQUENCE [LARGE SCALE GENOMIC DNA]</scope>
    <source>
        <tissue evidence="3">Whole gametophyte</tissue>
    </source>
</reference>
<feature type="region of interest" description="Disordered" evidence="1">
    <location>
        <begin position="213"/>
        <end position="266"/>
    </location>
</feature>
<evidence type="ECO:0000259" key="2">
    <source>
        <dbReference type="Pfam" id="PF00078"/>
    </source>
</evidence>
<dbReference type="AlphaFoldDB" id="A0A176VZD2"/>
<dbReference type="Pfam" id="PF00078">
    <property type="entry name" value="RVT_1"/>
    <property type="match status" value="1"/>
</dbReference>
<evidence type="ECO:0000313" key="4">
    <source>
        <dbReference type="Proteomes" id="UP000077202"/>
    </source>
</evidence>
<dbReference type="InterPro" id="IPR021109">
    <property type="entry name" value="Peptidase_aspartic_dom_sf"/>
</dbReference>
<gene>
    <name evidence="3" type="ORF">AXG93_3841s1010</name>
</gene>
<dbReference type="Proteomes" id="UP000077202">
    <property type="component" value="Unassembled WGS sequence"/>
</dbReference>
<dbReference type="FunFam" id="3.30.70.270:FF:000020">
    <property type="entry name" value="Transposon Tf2-6 polyprotein-like Protein"/>
    <property type="match status" value="1"/>
</dbReference>
<protein>
    <recommendedName>
        <fullName evidence="2">Reverse transcriptase domain-containing protein</fullName>
    </recommendedName>
</protein>
<proteinExistence type="predicted"/>
<sequence length="649" mass="73370">MVPLKVLQIGLHAFQDKLTAVKLDLLRELSVSGDGNQKANITDCQLIALNPAIRKELRGGLSSTRTKKRKSKGKAHMTNVGVGVVDAAASEVCTHASKIEVRINGHDVSDVLVDGGSAVNAMSERLMQKLGMQPSRPSSIIVGMANKQKVRPLGVVDKVVVSVRGVQTLLSFQILKEASYDLLLGRPWLRAVRTTDRWHKGYLRIGPKNHRVKVPLTRGGESTTDSDRPTDEYWESESEESGSFSEVDTDISTSDQETSSEYSSDDNVQVQVIAAMELLPRPGVKKDPDKVEMSEEEVCRRLSTLRFGPKVTKEEKAKFLDIFRKYIHVFAFSYKDLKHVTLETHRIELEEKARPIRQKQRRINPPTALVVKEEIDKLKEAGFIYEVENSEWVSPIVIVKKKNGKLRVCVDYKKLNAVTKKDYYPLPFIDEILEEVAGHEWYSFGDGYSGYNQIQIALEDQLKTTFTTPWGTFAFRVMPFGLCNAPATFQRFMNRVFEPFIGKFVRDFIDDFCVYGRKADHFDHLIKILQRLEEAKASLNPEKCIFGCEEGLLLGHIISKNGIAVDPEKVTRIMELPFPATLTKLRQFLGMVGYYRRFILSFSNKAHALTNYMKKGVEYELIFKDEAAKTAFEVLKKALVTAPILAKPD</sequence>
<dbReference type="Gene3D" id="3.30.70.270">
    <property type="match status" value="2"/>
</dbReference>
<feature type="domain" description="Reverse transcriptase" evidence="2">
    <location>
        <begin position="399"/>
        <end position="558"/>
    </location>
</feature>
<dbReference type="CDD" id="cd01647">
    <property type="entry name" value="RT_LTR"/>
    <property type="match status" value="1"/>
</dbReference>
<dbReference type="Pfam" id="PF13975">
    <property type="entry name" value="gag-asp_proteas"/>
    <property type="match status" value="1"/>
</dbReference>
<dbReference type="InterPro" id="IPR043128">
    <property type="entry name" value="Rev_trsase/Diguanyl_cyclase"/>
</dbReference>
<feature type="compositionally biased region" description="Polar residues" evidence="1">
    <location>
        <begin position="250"/>
        <end position="266"/>
    </location>
</feature>
<dbReference type="EMBL" id="LVLJ01002236">
    <property type="protein sequence ID" value="OAE26164.1"/>
    <property type="molecule type" value="Genomic_DNA"/>
</dbReference>
<dbReference type="Gene3D" id="3.10.10.10">
    <property type="entry name" value="HIV Type 1 Reverse Transcriptase, subunit A, domain 1"/>
    <property type="match status" value="1"/>
</dbReference>
<dbReference type="InterPro" id="IPR043502">
    <property type="entry name" value="DNA/RNA_pol_sf"/>
</dbReference>
<dbReference type="PANTHER" id="PTHR24559:SF444">
    <property type="entry name" value="REVERSE TRANSCRIPTASE DOMAIN-CONTAINING PROTEIN"/>
    <property type="match status" value="1"/>
</dbReference>
<dbReference type="CDD" id="cd00303">
    <property type="entry name" value="retropepsin_like"/>
    <property type="match status" value="1"/>
</dbReference>
<keyword evidence="4" id="KW-1185">Reference proteome</keyword>
<dbReference type="SUPFAM" id="SSF50630">
    <property type="entry name" value="Acid proteases"/>
    <property type="match status" value="1"/>
</dbReference>
<dbReference type="PANTHER" id="PTHR24559">
    <property type="entry name" value="TRANSPOSON TY3-I GAG-POL POLYPROTEIN"/>
    <property type="match status" value="1"/>
</dbReference>
<dbReference type="Gene3D" id="2.40.70.10">
    <property type="entry name" value="Acid Proteases"/>
    <property type="match status" value="1"/>
</dbReference>
<evidence type="ECO:0000256" key="1">
    <source>
        <dbReference type="SAM" id="MobiDB-lite"/>
    </source>
</evidence>
<organism evidence="3 4">
    <name type="scientific">Marchantia polymorpha subsp. ruderalis</name>
    <dbReference type="NCBI Taxonomy" id="1480154"/>
    <lineage>
        <taxon>Eukaryota</taxon>
        <taxon>Viridiplantae</taxon>
        <taxon>Streptophyta</taxon>
        <taxon>Embryophyta</taxon>
        <taxon>Marchantiophyta</taxon>
        <taxon>Marchantiopsida</taxon>
        <taxon>Marchantiidae</taxon>
        <taxon>Marchantiales</taxon>
        <taxon>Marchantiaceae</taxon>
        <taxon>Marchantia</taxon>
    </lineage>
</organism>
<comment type="caution">
    <text evidence="3">The sequence shown here is derived from an EMBL/GenBank/DDBJ whole genome shotgun (WGS) entry which is preliminary data.</text>
</comment>
<dbReference type="InterPro" id="IPR000477">
    <property type="entry name" value="RT_dom"/>
</dbReference>
<evidence type="ECO:0000313" key="3">
    <source>
        <dbReference type="EMBL" id="OAE26164.1"/>
    </source>
</evidence>
<dbReference type="InterPro" id="IPR053134">
    <property type="entry name" value="RNA-dir_DNA_polymerase"/>
</dbReference>
<accession>A0A176VZD2</accession>
<dbReference type="SUPFAM" id="SSF56672">
    <property type="entry name" value="DNA/RNA polymerases"/>
    <property type="match status" value="1"/>
</dbReference>
<name>A0A176VZD2_MARPO</name>